<protein>
    <recommendedName>
        <fullName evidence="5">Ig-like domain-containing protein</fullName>
    </recommendedName>
</protein>
<dbReference type="InterPro" id="IPR013098">
    <property type="entry name" value="Ig_I-set"/>
</dbReference>
<dbReference type="SUPFAM" id="SSF48726">
    <property type="entry name" value="Immunoglobulin"/>
    <property type="match status" value="2"/>
</dbReference>
<feature type="region of interest" description="Disordered" evidence="3">
    <location>
        <begin position="604"/>
        <end position="652"/>
    </location>
</feature>
<dbReference type="Proteomes" id="UP001044222">
    <property type="component" value="Chromosome 10"/>
</dbReference>
<proteinExistence type="predicted"/>
<evidence type="ECO:0000256" key="4">
    <source>
        <dbReference type="SAM" id="Phobius"/>
    </source>
</evidence>
<evidence type="ECO:0000313" key="6">
    <source>
        <dbReference type="EMBL" id="KAG5840937.1"/>
    </source>
</evidence>
<evidence type="ECO:0000313" key="7">
    <source>
        <dbReference type="Proteomes" id="UP001044222"/>
    </source>
</evidence>
<dbReference type="GO" id="GO:0070593">
    <property type="term" value="P:dendrite self-avoidance"/>
    <property type="evidence" value="ECO:0007669"/>
    <property type="project" value="TreeGrafter"/>
</dbReference>
<keyword evidence="1" id="KW-1015">Disulfide bond</keyword>
<feature type="region of interest" description="Disordered" evidence="3">
    <location>
        <begin position="396"/>
        <end position="436"/>
    </location>
</feature>
<dbReference type="Gene3D" id="2.60.40.10">
    <property type="entry name" value="Immunoglobulins"/>
    <property type="match status" value="2"/>
</dbReference>
<name>A0A9D3M3E0_ANGAN</name>
<sequence length="652" mass="72084">MAEHVMEWNFIQQPSNVTVRRKDSVTLTCRPRRSRPPAQVSWFKNNRLMNPMPHISLQSNGDLLFHRVQDKDRGIYFCRASIAHLFRAVSSRKVYLNVLDPPSLEIWPVMVTATLGSKVRFQCQVYGNPPPSITWSKQGWSVLTGGKVTIGVKNATLYLSSVKSYDEGLYTCEASNVVGRAQGTASLRMAAEADPGGFTAGDGEEVPVAINNSAEQKSNPRHQQDLLERMESAIKSLKFPETTSLPRKFSVASSVTLDLQSSLGKENSAPPAAQNLLHVMESRPFLFPSLNADWTSSGLGDSLKNLEGLVLKTERLAGTEAFYVPLYTRNMAPQSSLDEVMPGANTEPSTISTTQLLIGSHFLSPDHHSSPSNFYFSPPDDNKFLPHIPYSLSVDTDTFPCQSQALSPEPQSQPPDLHSQPPGHEPPPHSPSLSEEDWIPTSTAEEQNGNQPTSPAENHEIQLTDCPKRNTSQPPMRNSDGINSVMPESYPWLPALEKHDIPIVVGVGVSLIFIFITMAFYSLVQKNEPAPIGRAAQRNFRGHSGHPETRRTYENRAFENDVVDVTEQNPNTRTTVLLPSTNSVTMVMEPASDTSTKRVQLTQGQITTAEPDPEPETGHPQEEFASPAMEQGTYTLGYQQREERTALKRSSD</sequence>
<feature type="domain" description="Ig-like" evidence="5">
    <location>
        <begin position="102"/>
        <end position="190"/>
    </location>
</feature>
<keyword evidence="4" id="KW-0472">Membrane</keyword>
<feature type="transmembrane region" description="Helical" evidence="4">
    <location>
        <begin position="503"/>
        <end position="524"/>
    </location>
</feature>
<evidence type="ECO:0000259" key="5">
    <source>
        <dbReference type="PROSITE" id="PS50835"/>
    </source>
</evidence>
<dbReference type="PANTHER" id="PTHR10075">
    <property type="entry name" value="BASIGIN RELATED"/>
    <property type="match status" value="1"/>
</dbReference>
<evidence type="ECO:0000256" key="3">
    <source>
        <dbReference type="SAM" id="MobiDB-lite"/>
    </source>
</evidence>
<dbReference type="GO" id="GO:0030424">
    <property type="term" value="C:axon"/>
    <property type="evidence" value="ECO:0007669"/>
    <property type="project" value="TreeGrafter"/>
</dbReference>
<dbReference type="EMBL" id="JAFIRN010000010">
    <property type="protein sequence ID" value="KAG5840937.1"/>
    <property type="molecule type" value="Genomic_DNA"/>
</dbReference>
<dbReference type="SMART" id="SM00409">
    <property type="entry name" value="IG"/>
    <property type="match status" value="2"/>
</dbReference>
<keyword evidence="7" id="KW-1185">Reference proteome</keyword>
<evidence type="ECO:0000256" key="2">
    <source>
        <dbReference type="ARBA" id="ARBA00023319"/>
    </source>
</evidence>
<dbReference type="GO" id="GO:0098632">
    <property type="term" value="F:cell-cell adhesion mediator activity"/>
    <property type="evidence" value="ECO:0007669"/>
    <property type="project" value="TreeGrafter"/>
</dbReference>
<feature type="domain" description="Ig-like" evidence="5">
    <location>
        <begin position="8"/>
        <end position="90"/>
    </location>
</feature>
<dbReference type="FunFam" id="2.60.40.10:FF:000032">
    <property type="entry name" value="palladin isoform X1"/>
    <property type="match status" value="1"/>
</dbReference>
<reference evidence="6" key="1">
    <citation type="submission" date="2021-01" db="EMBL/GenBank/DDBJ databases">
        <title>A chromosome-scale assembly of European eel, Anguilla anguilla.</title>
        <authorList>
            <person name="Henkel C."/>
            <person name="Jong-Raadsen S.A."/>
            <person name="Dufour S."/>
            <person name="Weltzien F.-A."/>
            <person name="Palstra A.P."/>
            <person name="Pelster B."/>
            <person name="Spaink H.P."/>
            <person name="Van Den Thillart G.E."/>
            <person name="Jansen H."/>
            <person name="Zahm M."/>
            <person name="Klopp C."/>
            <person name="Cedric C."/>
            <person name="Louis A."/>
            <person name="Berthelot C."/>
            <person name="Parey E."/>
            <person name="Roest Crollius H."/>
            <person name="Montfort J."/>
            <person name="Robinson-Rechavi M."/>
            <person name="Bucao C."/>
            <person name="Bouchez O."/>
            <person name="Gislard M."/>
            <person name="Lluch J."/>
            <person name="Milhes M."/>
            <person name="Lampietro C."/>
            <person name="Lopez Roques C."/>
            <person name="Donnadieu C."/>
            <person name="Braasch I."/>
            <person name="Desvignes T."/>
            <person name="Postlethwait J."/>
            <person name="Bobe J."/>
            <person name="Guiguen Y."/>
            <person name="Dirks R."/>
        </authorList>
    </citation>
    <scope>NUCLEOTIDE SEQUENCE</scope>
    <source>
        <strain evidence="6">Tag_6206</strain>
        <tissue evidence="6">Liver</tissue>
    </source>
</reference>
<dbReference type="GO" id="GO:0007411">
    <property type="term" value="P:axon guidance"/>
    <property type="evidence" value="ECO:0007669"/>
    <property type="project" value="TreeGrafter"/>
</dbReference>
<dbReference type="InterPro" id="IPR003598">
    <property type="entry name" value="Ig_sub2"/>
</dbReference>
<dbReference type="InterPro" id="IPR003599">
    <property type="entry name" value="Ig_sub"/>
</dbReference>
<gene>
    <name evidence="6" type="ORF">ANANG_G00194190</name>
</gene>
<keyword evidence="4" id="KW-0812">Transmembrane</keyword>
<keyword evidence="4" id="KW-1133">Transmembrane helix</keyword>
<dbReference type="AlphaFoldDB" id="A0A9D3M3E0"/>
<dbReference type="InterPro" id="IPR007110">
    <property type="entry name" value="Ig-like_dom"/>
</dbReference>
<organism evidence="6 7">
    <name type="scientific">Anguilla anguilla</name>
    <name type="common">European freshwater eel</name>
    <name type="synonym">Muraena anguilla</name>
    <dbReference type="NCBI Taxonomy" id="7936"/>
    <lineage>
        <taxon>Eukaryota</taxon>
        <taxon>Metazoa</taxon>
        <taxon>Chordata</taxon>
        <taxon>Craniata</taxon>
        <taxon>Vertebrata</taxon>
        <taxon>Euteleostomi</taxon>
        <taxon>Actinopterygii</taxon>
        <taxon>Neopterygii</taxon>
        <taxon>Teleostei</taxon>
        <taxon>Anguilliformes</taxon>
        <taxon>Anguillidae</taxon>
        <taxon>Anguilla</taxon>
    </lineage>
</organism>
<dbReference type="GO" id="GO:0005886">
    <property type="term" value="C:plasma membrane"/>
    <property type="evidence" value="ECO:0007669"/>
    <property type="project" value="TreeGrafter"/>
</dbReference>
<feature type="compositionally biased region" description="Polar residues" evidence="3">
    <location>
        <begin position="396"/>
        <end position="410"/>
    </location>
</feature>
<dbReference type="Pfam" id="PF13927">
    <property type="entry name" value="Ig_3"/>
    <property type="match status" value="1"/>
</dbReference>
<comment type="caution">
    <text evidence="6">The sequence shown here is derived from an EMBL/GenBank/DDBJ whole genome shotgun (WGS) entry which is preliminary data.</text>
</comment>
<dbReference type="SMART" id="SM00408">
    <property type="entry name" value="IGc2"/>
    <property type="match status" value="2"/>
</dbReference>
<dbReference type="GO" id="GO:0007156">
    <property type="term" value="P:homophilic cell adhesion via plasma membrane adhesion molecules"/>
    <property type="evidence" value="ECO:0007669"/>
    <property type="project" value="TreeGrafter"/>
</dbReference>
<feature type="compositionally biased region" description="Basic and acidic residues" evidence="3">
    <location>
        <begin position="640"/>
        <end position="652"/>
    </location>
</feature>
<dbReference type="InterPro" id="IPR036179">
    <property type="entry name" value="Ig-like_dom_sf"/>
</dbReference>
<accession>A0A9D3M3E0</accession>
<dbReference type="PANTHER" id="PTHR10075:SF103">
    <property type="entry name" value="ROUNDABOUT HOMOLOG 4"/>
    <property type="match status" value="1"/>
</dbReference>
<keyword evidence="2" id="KW-0393">Immunoglobulin domain</keyword>
<evidence type="ECO:0000256" key="1">
    <source>
        <dbReference type="ARBA" id="ARBA00023157"/>
    </source>
</evidence>
<dbReference type="PROSITE" id="PS50835">
    <property type="entry name" value="IG_LIKE"/>
    <property type="match status" value="2"/>
</dbReference>
<dbReference type="Pfam" id="PF07679">
    <property type="entry name" value="I-set"/>
    <property type="match status" value="1"/>
</dbReference>
<dbReference type="InterPro" id="IPR013783">
    <property type="entry name" value="Ig-like_fold"/>
</dbReference>